<keyword evidence="10" id="KW-0175">Coiled coil</keyword>
<feature type="compositionally biased region" description="Acidic residues" evidence="11">
    <location>
        <begin position="1158"/>
        <end position="1168"/>
    </location>
</feature>
<feature type="compositionally biased region" description="Polar residues" evidence="11">
    <location>
        <begin position="1099"/>
        <end position="1116"/>
    </location>
</feature>
<dbReference type="CDD" id="cd00106">
    <property type="entry name" value="KISc"/>
    <property type="match status" value="1"/>
</dbReference>
<dbReference type="PROSITE" id="PS00411">
    <property type="entry name" value="KINESIN_MOTOR_1"/>
    <property type="match status" value="1"/>
</dbReference>
<feature type="compositionally biased region" description="Basic and acidic residues" evidence="11">
    <location>
        <begin position="1063"/>
        <end position="1080"/>
    </location>
</feature>
<dbReference type="GO" id="GO:0003777">
    <property type="term" value="F:microtubule motor activity"/>
    <property type="evidence" value="ECO:0007669"/>
    <property type="project" value="InterPro"/>
</dbReference>
<dbReference type="GO" id="GO:0007052">
    <property type="term" value="P:mitotic spindle organization"/>
    <property type="evidence" value="ECO:0007669"/>
    <property type="project" value="TreeGrafter"/>
</dbReference>
<dbReference type="GO" id="GO:0005874">
    <property type="term" value="C:microtubule"/>
    <property type="evidence" value="ECO:0007669"/>
    <property type="project" value="UniProtKB-KW"/>
</dbReference>
<dbReference type="SUPFAM" id="SSF52540">
    <property type="entry name" value="P-loop containing nucleoside triphosphate hydrolases"/>
    <property type="match status" value="1"/>
</dbReference>
<dbReference type="GO" id="GO:0008017">
    <property type="term" value="F:microtubule binding"/>
    <property type="evidence" value="ECO:0007669"/>
    <property type="project" value="InterPro"/>
</dbReference>
<feature type="compositionally biased region" description="Basic and acidic residues" evidence="11">
    <location>
        <begin position="1020"/>
        <end position="1032"/>
    </location>
</feature>
<feature type="region of interest" description="Disordered" evidence="11">
    <location>
        <begin position="1548"/>
        <end position="1573"/>
    </location>
</feature>
<evidence type="ECO:0000259" key="13">
    <source>
        <dbReference type="PROSITE" id="PS50067"/>
    </source>
</evidence>
<evidence type="ECO:0000256" key="4">
    <source>
        <dbReference type="ARBA" id="ARBA00022741"/>
    </source>
</evidence>
<dbReference type="Pfam" id="PF00225">
    <property type="entry name" value="Kinesin"/>
    <property type="match status" value="1"/>
</dbReference>
<keyword evidence="7" id="KW-0206">Cytoskeleton</keyword>
<feature type="compositionally biased region" description="Basic and acidic residues" evidence="11">
    <location>
        <begin position="923"/>
        <end position="953"/>
    </location>
</feature>
<comment type="subcellular location">
    <subcellularLocation>
        <location evidence="1">Cytoplasm</location>
        <location evidence="1">Cytoskeleton</location>
    </subcellularLocation>
</comment>
<dbReference type="PROSITE" id="PS50067">
    <property type="entry name" value="KINESIN_MOTOR_2"/>
    <property type="match status" value="1"/>
</dbReference>
<feature type="region of interest" description="Disordered" evidence="11">
    <location>
        <begin position="738"/>
        <end position="767"/>
    </location>
</feature>
<feature type="domain" description="Kinesin motor" evidence="13">
    <location>
        <begin position="4"/>
        <end position="328"/>
    </location>
</feature>
<feature type="coiled-coil region" evidence="10">
    <location>
        <begin position="459"/>
        <end position="493"/>
    </location>
</feature>
<dbReference type="InterPro" id="IPR001752">
    <property type="entry name" value="Kinesin_motor_dom"/>
</dbReference>
<feature type="region of interest" description="Disordered" evidence="11">
    <location>
        <begin position="981"/>
        <end position="1193"/>
    </location>
</feature>
<dbReference type="SMART" id="SM00129">
    <property type="entry name" value="KISc"/>
    <property type="match status" value="1"/>
</dbReference>
<dbReference type="EMBL" id="JAUCMV010000003">
    <property type="protein sequence ID" value="KAK0409840.1"/>
    <property type="molecule type" value="Genomic_DNA"/>
</dbReference>
<feature type="compositionally biased region" description="Low complexity" evidence="11">
    <location>
        <begin position="1130"/>
        <end position="1148"/>
    </location>
</feature>
<dbReference type="Proteomes" id="UP001175271">
    <property type="component" value="Unassembled WGS sequence"/>
</dbReference>
<evidence type="ECO:0000256" key="10">
    <source>
        <dbReference type="SAM" id="Coils"/>
    </source>
</evidence>
<dbReference type="GO" id="GO:0005524">
    <property type="term" value="F:ATP binding"/>
    <property type="evidence" value="ECO:0007669"/>
    <property type="project" value="UniProtKB-UniRule"/>
</dbReference>
<keyword evidence="5 9" id="KW-0067">ATP-binding</keyword>
<gene>
    <name evidence="14" type="ORF">QR680_004791</name>
</gene>
<feature type="coiled-coil region" evidence="10">
    <location>
        <begin position="558"/>
        <end position="613"/>
    </location>
</feature>
<dbReference type="Gene3D" id="3.40.850.10">
    <property type="entry name" value="Kinesin motor domain"/>
    <property type="match status" value="1"/>
</dbReference>
<keyword evidence="12" id="KW-1133">Transmembrane helix</keyword>
<feature type="region of interest" description="Disordered" evidence="11">
    <location>
        <begin position="920"/>
        <end position="953"/>
    </location>
</feature>
<protein>
    <recommendedName>
        <fullName evidence="13">Kinesin motor domain-containing protein</fullName>
    </recommendedName>
</protein>
<evidence type="ECO:0000256" key="9">
    <source>
        <dbReference type="PROSITE-ProRule" id="PRU00283"/>
    </source>
</evidence>
<evidence type="ECO:0000256" key="6">
    <source>
        <dbReference type="ARBA" id="ARBA00023175"/>
    </source>
</evidence>
<dbReference type="GO" id="GO:0051231">
    <property type="term" value="P:spindle elongation"/>
    <property type="evidence" value="ECO:0007669"/>
    <property type="project" value="TreeGrafter"/>
</dbReference>
<comment type="similarity">
    <text evidence="8">Belongs to the TRAFAC class myosin-kinesin ATPase superfamily. Kinesin family. KIN-5/BimC subfamily.</text>
</comment>
<keyword evidence="4 9" id="KW-0547">Nucleotide-binding</keyword>
<dbReference type="InterPro" id="IPR036961">
    <property type="entry name" value="Kinesin_motor_dom_sf"/>
</dbReference>
<evidence type="ECO:0000256" key="1">
    <source>
        <dbReference type="ARBA" id="ARBA00004245"/>
    </source>
</evidence>
<evidence type="ECO:0000256" key="2">
    <source>
        <dbReference type="ARBA" id="ARBA00022490"/>
    </source>
</evidence>
<feature type="region of interest" description="Disordered" evidence="11">
    <location>
        <begin position="498"/>
        <end position="518"/>
    </location>
</feature>
<keyword evidence="2" id="KW-0963">Cytoplasm</keyword>
<evidence type="ECO:0000256" key="12">
    <source>
        <dbReference type="SAM" id="Phobius"/>
    </source>
</evidence>
<dbReference type="InterPro" id="IPR019821">
    <property type="entry name" value="Kinesin_motor_CS"/>
</dbReference>
<dbReference type="GO" id="GO:0007018">
    <property type="term" value="P:microtubule-based movement"/>
    <property type="evidence" value="ECO:0007669"/>
    <property type="project" value="InterPro"/>
</dbReference>
<feature type="coiled-coil region" evidence="10">
    <location>
        <begin position="343"/>
        <end position="397"/>
    </location>
</feature>
<feature type="region of interest" description="Disordered" evidence="11">
    <location>
        <begin position="851"/>
        <end position="891"/>
    </location>
</feature>
<keyword evidence="3" id="KW-0493">Microtubule</keyword>
<evidence type="ECO:0000256" key="7">
    <source>
        <dbReference type="ARBA" id="ARBA00023212"/>
    </source>
</evidence>
<dbReference type="PANTHER" id="PTHR47969">
    <property type="entry name" value="CHROMOSOME-ASSOCIATED KINESIN KIF4A-RELATED"/>
    <property type="match status" value="1"/>
</dbReference>
<organism evidence="14 15">
    <name type="scientific">Steinernema hermaphroditum</name>
    <dbReference type="NCBI Taxonomy" id="289476"/>
    <lineage>
        <taxon>Eukaryota</taxon>
        <taxon>Metazoa</taxon>
        <taxon>Ecdysozoa</taxon>
        <taxon>Nematoda</taxon>
        <taxon>Chromadorea</taxon>
        <taxon>Rhabditida</taxon>
        <taxon>Tylenchina</taxon>
        <taxon>Panagrolaimomorpha</taxon>
        <taxon>Strongyloidoidea</taxon>
        <taxon>Steinernematidae</taxon>
        <taxon>Steinernema</taxon>
    </lineage>
</organism>
<dbReference type="FunFam" id="3.40.850.10:FF:000019">
    <property type="entry name" value="Kinesin-like protein KIN-5D"/>
    <property type="match status" value="1"/>
</dbReference>
<keyword evidence="12" id="KW-0812">Transmembrane</keyword>
<sequence length="1573" mass="178634">MPELIKVAARVRPADDPRDIAVSTDEIMNRVTDSNGRAYIYDAVFGMNISQDAVFSSMAKPIIEACVNGYNGTVFVYGQTGSGKTYTMLGAENNADKRGLIPRSLEHLFGMLEKEREKKGATFQHSCKCSFVELYNEELYDLLDEKSNEKLRLRQSDTVIVEGAAEAPVLNCNEAMEILMQGWKNREVAETAMNRESSRSHAIFIISLETTCEYNGIINRKRSRINLVDLAGSERQENTKASGARLKEAASINKSLSVLARVIDRLSQNAIKRENGHVPYRDSKLTHLLSDSLGGNARTAVIVNVHPNSRFLAQTISTLKFAENVKHIENVAKVNEDVTSRDIEAWKAEILRLKKELARAKENGVSSEEHRKAKHREEELENQVNMLKSSLIDCETRLKSSEETVEVRDQNISLLLELQKHSNPDLPDLFKEYQEKCLAALEAKRSNGTPIRNIDALTVQGLKKELRAARKMIESLEKENQEYRSQIEDGNIADCSVLSERQRKNRRRTRYTPHDDNVNARRSFQPVLEPLNVDSPDPLFLDIHEDEGSPPASNKMEKGNALVELTRLQEALEAKENEFEELRRRFDEERSALEEAKAERDTFAEKVSRLERDLKTHVESVASKDNELSKKEMQFDTERSKLIKECQGYSSQLVQVNEELATIKEDMKEKLRILETELEEKKEENESLILESSKMEVDLVEKEKQLGEKNETIEKLRAERSEIEKKINSYSSQLDAKEKEVVEMKNEKDSLEDELRKRDEEMAKKDDLLSQLKEKYSKLNDEKTKLIKEHEEFRKQLESASSDESREKELKEKFETLAAGFNAERSSLLGKIDETKAKNDSLQREILKMESDLKEKEEKLEEKSQLLEKQGKERDEEKSKHLNESLDTKNEEIQGLKEALATKEREFKEEIESLTAAFNEQKSSLEARLEQTQERSETQAEECKKMKGDLKEREKDLAATTKLLEKLKKESAALETERAELIKERDDCSGHQSSAAVSESKEKRLYKTVASKKKQTKTATAKDEGSSSKDLEEIVEEESKDEAPVEEASSPKEANQRPKRRRVVEEEAKPSGPKETETTTKKRKTSAAVKVGASMFTEEASSSQSTKNPVPVTSRSIEPESPEEAQCLERPSTASSSPSTPRAPASTSQWNLQKFVDEDLIDSSDEDEKPARRRSTRTSQKAQERTKTDECKRNPRWQRFLNRSIQDYLKTTKKNDGDRDWSSVEIADLAEFISKFGCDDKALESNLFQQYLPKRSVDEVKRKIVDSHQLMAKSDVSYRESIFAKCDKPESEEESKSSEKSRDHKWFSCIKSLQAARANEVGDVSTESLSAVLSCIAEGRDDMDSTASSSSSSSTSHCTAVVDYRQIYKEMIKLVKFNDFRRVSTLPTAESAVLLSIIDEIEREVDLNLGYRMPAYKTLFRDLKRGHFEEFAFCRQLKLDKEGAAHINLFGLTDEQKRVWRHFCCYLVGDQSMFELVVVAISLSAIFVPVFSVVLCARKESGKPLPPGPELPRYKPGHVPNFADGLDLVEDDTLCEVKTEIAFPSKDTAVSLEPGTKDPPPAKGTVAGKSDKK</sequence>
<name>A0AA39HPU0_9BILA</name>
<keyword evidence="12" id="KW-0472">Membrane</keyword>
<evidence type="ECO:0000313" key="15">
    <source>
        <dbReference type="Proteomes" id="UP001175271"/>
    </source>
</evidence>
<evidence type="ECO:0000256" key="3">
    <source>
        <dbReference type="ARBA" id="ARBA00022701"/>
    </source>
</evidence>
<evidence type="ECO:0000256" key="11">
    <source>
        <dbReference type="SAM" id="MobiDB-lite"/>
    </source>
</evidence>
<comment type="caution">
    <text evidence="14">The sequence shown here is derived from an EMBL/GenBank/DDBJ whole genome shotgun (WGS) entry which is preliminary data.</text>
</comment>
<dbReference type="PANTHER" id="PTHR47969:SF29">
    <property type="entry name" value="KINESIN-LIKE PROTEIN"/>
    <property type="match status" value="1"/>
</dbReference>
<dbReference type="InterPro" id="IPR027640">
    <property type="entry name" value="Kinesin-like_fam"/>
</dbReference>
<feature type="binding site" evidence="9">
    <location>
        <begin position="78"/>
        <end position="85"/>
    </location>
    <ligand>
        <name>ATP</name>
        <dbReference type="ChEBI" id="CHEBI:30616"/>
    </ligand>
</feature>
<keyword evidence="6 9" id="KW-0505">Motor protein</keyword>
<dbReference type="PRINTS" id="PR00380">
    <property type="entry name" value="KINESINHEAVY"/>
</dbReference>
<dbReference type="GO" id="GO:0005875">
    <property type="term" value="C:microtubule associated complex"/>
    <property type="evidence" value="ECO:0007669"/>
    <property type="project" value="TreeGrafter"/>
</dbReference>
<evidence type="ECO:0000256" key="5">
    <source>
        <dbReference type="ARBA" id="ARBA00022840"/>
    </source>
</evidence>
<reference evidence="14" key="1">
    <citation type="submission" date="2023-06" db="EMBL/GenBank/DDBJ databases">
        <title>Genomic analysis of the entomopathogenic nematode Steinernema hermaphroditum.</title>
        <authorList>
            <person name="Schwarz E.M."/>
            <person name="Heppert J.K."/>
            <person name="Baniya A."/>
            <person name="Schwartz H.T."/>
            <person name="Tan C.-H."/>
            <person name="Antoshechkin I."/>
            <person name="Sternberg P.W."/>
            <person name="Goodrich-Blair H."/>
            <person name="Dillman A.R."/>
        </authorList>
    </citation>
    <scope>NUCLEOTIDE SEQUENCE</scope>
    <source>
        <strain evidence="14">PS9179</strain>
        <tissue evidence="14">Whole animal</tissue>
    </source>
</reference>
<accession>A0AA39HPU0</accession>
<proteinExistence type="inferred from homology"/>
<feature type="compositionally biased region" description="Basic and acidic residues" evidence="11">
    <location>
        <begin position="1182"/>
        <end position="1193"/>
    </location>
</feature>
<feature type="transmembrane region" description="Helical" evidence="12">
    <location>
        <begin position="1473"/>
        <end position="1497"/>
    </location>
</feature>
<evidence type="ECO:0000256" key="8">
    <source>
        <dbReference type="ARBA" id="ARBA00034704"/>
    </source>
</evidence>
<keyword evidence="15" id="KW-1185">Reference proteome</keyword>
<dbReference type="InterPro" id="IPR027417">
    <property type="entry name" value="P-loop_NTPase"/>
</dbReference>
<feature type="compositionally biased region" description="Basic residues" evidence="11">
    <location>
        <begin position="1006"/>
        <end position="1016"/>
    </location>
</feature>
<evidence type="ECO:0000313" key="14">
    <source>
        <dbReference type="EMBL" id="KAK0409840.1"/>
    </source>
</evidence>